<sequence>MKYETKLYYYFTLFGFNAILSYYCVIGQTNYWLQFYDNTILTVLSMVFCIGELLASFIAIYLNDKWSPRTFCMIHLLTNIICLAVLIPMKYIPNNTARTAVSCIPVFIAGVTASVFFASVVGVASKTRTILIQAVTMGISVSSIVMTLIQLALTAIFKATQLSYNNQLLYNCIVFYLIAIVTFTYCIFAWFKLEKLLPTANHLVQNDVKVIQSDPQSVLDNESVNVSKQDPQEESKTQTQQVEQQQVEPKENIIISTEKEEQTEGEPLPKKQFLKAVLPTSFALGMNNMITYSMFPLFVTNVQCITSIKQNKSTKPNDWWNLAFLTIQMAFDLVGKIIPTIKRIQKISLKAGIAMCYMRMVFWVLFPLITLPKPVVDLVAVIQLPIIAIDAISIIIEIFFTFSSSFVLTMCMMKYQENFNCNSDRQKASFYQNIIYQVGLSAGSILGTCMQSIFK</sequence>
<dbReference type="EMBL" id="CATOUU010000983">
    <property type="protein sequence ID" value="CAI9964991.1"/>
    <property type="molecule type" value="Genomic_DNA"/>
</dbReference>
<dbReference type="SUPFAM" id="SSF103473">
    <property type="entry name" value="MFS general substrate transporter"/>
    <property type="match status" value="2"/>
</dbReference>
<dbReference type="EMBL" id="CAXDID020000095">
    <property type="protein sequence ID" value="CAL6024446.1"/>
    <property type="molecule type" value="Genomic_DNA"/>
</dbReference>
<evidence type="ECO:0000256" key="2">
    <source>
        <dbReference type="ARBA" id="ARBA00007965"/>
    </source>
</evidence>
<proteinExistence type="inferred from homology"/>
<evidence type="ECO:0000313" key="10">
    <source>
        <dbReference type="EMBL" id="CAL6024446.1"/>
    </source>
</evidence>
<dbReference type="Pfam" id="PF01733">
    <property type="entry name" value="Nucleoside_tran"/>
    <property type="match status" value="1"/>
</dbReference>
<dbReference type="PANTHER" id="PTHR10332:SF10">
    <property type="entry name" value="EQUILIBRATIVE NUCLEOSIDE TRANSPORTER 4"/>
    <property type="match status" value="1"/>
</dbReference>
<dbReference type="AlphaFoldDB" id="A0AA86UUD7"/>
<dbReference type="Proteomes" id="UP001642409">
    <property type="component" value="Unassembled WGS sequence"/>
</dbReference>
<organism evidence="9">
    <name type="scientific">Hexamita inflata</name>
    <dbReference type="NCBI Taxonomy" id="28002"/>
    <lineage>
        <taxon>Eukaryota</taxon>
        <taxon>Metamonada</taxon>
        <taxon>Diplomonadida</taxon>
        <taxon>Hexamitidae</taxon>
        <taxon>Hexamitinae</taxon>
        <taxon>Hexamita</taxon>
    </lineage>
</organism>
<keyword evidence="4 8" id="KW-0812">Transmembrane</keyword>
<feature type="compositionally biased region" description="Low complexity" evidence="7">
    <location>
        <begin position="237"/>
        <end position="247"/>
    </location>
</feature>
<evidence type="ECO:0000256" key="4">
    <source>
        <dbReference type="ARBA" id="ARBA00022692"/>
    </source>
</evidence>
<feature type="transmembrane region" description="Helical" evidence="8">
    <location>
        <begin position="7"/>
        <end position="28"/>
    </location>
</feature>
<dbReference type="GO" id="GO:0005337">
    <property type="term" value="F:nucleoside transmembrane transporter activity"/>
    <property type="evidence" value="ECO:0007669"/>
    <property type="project" value="InterPro"/>
</dbReference>
<reference evidence="10 11" key="2">
    <citation type="submission" date="2024-07" db="EMBL/GenBank/DDBJ databases">
        <authorList>
            <person name="Akdeniz Z."/>
        </authorList>
    </citation>
    <scope>NUCLEOTIDE SEQUENCE [LARGE SCALE GENOMIC DNA]</scope>
</reference>
<feature type="transmembrane region" description="Helical" evidence="8">
    <location>
        <begin position="104"/>
        <end position="124"/>
    </location>
</feature>
<keyword evidence="3" id="KW-0813">Transport</keyword>
<evidence type="ECO:0000256" key="5">
    <source>
        <dbReference type="ARBA" id="ARBA00022989"/>
    </source>
</evidence>
<comment type="caution">
    <text evidence="9">The sequence shown here is derived from an EMBL/GenBank/DDBJ whole genome shotgun (WGS) entry which is preliminary data.</text>
</comment>
<feature type="region of interest" description="Disordered" evidence="7">
    <location>
        <begin position="222"/>
        <end position="248"/>
    </location>
</feature>
<keyword evidence="11" id="KW-1185">Reference proteome</keyword>
<evidence type="ECO:0000256" key="3">
    <source>
        <dbReference type="ARBA" id="ARBA00022448"/>
    </source>
</evidence>
<feature type="transmembrane region" description="Helical" evidence="8">
    <location>
        <begin position="131"/>
        <end position="156"/>
    </location>
</feature>
<feature type="transmembrane region" description="Helical" evidence="8">
    <location>
        <begin position="40"/>
        <end position="62"/>
    </location>
</feature>
<dbReference type="PANTHER" id="PTHR10332">
    <property type="entry name" value="EQUILIBRATIVE NUCLEOSIDE TRANSPORTER"/>
    <property type="match status" value="1"/>
</dbReference>
<comment type="subcellular location">
    <subcellularLocation>
        <location evidence="1">Membrane</location>
        <topology evidence="1">Multi-pass membrane protein</topology>
    </subcellularLocation>
</comment>
<evidence type="ECO:0000256" key="6">
    <source>
        <dbReference type="ARBA" id="ARBA00023136"/>
    </source>
</evidence>
<gene>
    <name evidence="10" type="ORF">HINF_LOCUS29623</name>
    <name evidence="9" type="ORF">HINF_LOCUS52636</name>
</gene>
<evidence type="ECO:0000313" key="9">
    <source>
        <dbReference type="EMBL" id="CAI9964991.1"/>
    </source>
</evidence>
<evidence type="ECO:0000256" key="7">
    <source>
        <dbReference type="SAM" id="MobiDB-lite"/>
    </source>
</evidence>
<reference evidence="9" key="1">
    <citation type="submission" date="2023-06" db="EMBL/GenBank/DDBJ databases">
        <authorList>
            <person name="Kurt Z."/>
        </authorList>
    </citation>
    <scope>NUCLEOTIDE SEQUENCE</scope>
</reference>
<feature type="transmembrane region" description="Helical" evidence="8">
    <location>
        <begin position="386"/>
        <end position="413"/>
    </location>
</feature>
<feature type="transmembrane region" description="Helical" evidence="8">
    <location>
        <begin position="168"/>
        <end position="191"/>
    </location>
</feature>
<comment type="similarity">
    <text evidence="2">Belongs to the SLC29A/ENT transporter (TC 2.A.57) family.</text>
</comment>
<accession>A0AA86UUD7</accession>
<feature type="transmembrane region" description="Helical" evidence="8">
    <location>
        <begin position="347"/>
        <end position="366"/>
    </location>
</feature>
<keyword evidence="6 8" id="KW-0472">Membrane</keyword>
<dbReference type="InterPro" id="IPR036259">
    <property type="entry name" value="MFS_trans_sf"/>
</dbReference>
<protein>
    <submittedName>
        <fullName evidence="9">Nucleoside transporter</fullName>
    </submittedName>
    <submittedName>
        <fullName evidence="10">Nucleoside_transporter</fullName>
    </submittedName>
</protein>
<evidence type="ECO:0000256" key="8">
    <source>
        <dbReference type="SAM" id="Phobius"/>
    </source>
</evidence>
<dbReference type="GO" id="GO:0005886">
    <property type="term" value="C:plasma membrane"/>
    <property type="evidence" value="ECO:0007669"/>
    <property type="project" value="TreeGrafter"/>
</dbReference>
<keyword evidence="5 8" id="KW-1133">Transmembrane helix</keyword>
<feature type="transmembrane region" description="Helical" evidence="8">
    <location>
        <begin position="74"/>
        <end position="92"/>
    </location>
</feature>
<evidence type="ECO:0000256" key="1">
    <source>
        <dbReference type="ARBA" id="ARBA00004141"/>
    </source>
</evidence>
<dbReference type="InterPro" id="IPR002259">
    <property type="entry name" value="Eqnu_transpt"/>
</dbReference>
<evidence type="ECO:0000313" key="11">
    <source>
        <dbReference type="Proteomes" id="UP001642409"/>
    </source>
</evidence>
<name>A0AA86UUD7_9EUKA</name>